<proteinExistence type="predicted"/>
<organism evidence="3">
    <name type="scientific">Flagellimonas sp. MMG031</name>
    <dbReference type="NCBI Taxonomy" id="3158549"/>
    <lineage>
        <taxon>Bacteria</taxon>
        <taxon>Pseudomonadati</taxon>
        <taxon>Bacteroidota</taxon>
        <taxon>Flavobacteriia</taxon>
        <taxon>Flavobacteriales</taxon>
        <taxon>Flavobacteriaceae</taxon>
        <taxon>Flagellimonas</taxon>
    </lineage>
</organism>
<feature type="chain" id="PRO_5043347033" evidence="2">
    <location>
        <begin position="20"/>
        <end position="268"/>
    </location>
</feature>
<dbReference type="InterPro" id="IPR050955">
    <property type="entry name" value="Plant_Biomass_Hydrol_Est"/>
</dbReference>
<feature type="signal peptide" evidence="2">
    <location>
        <begin position="1"/>
        <end position="19"/>
    </location>
</feature>
<dbReference type="PANTHER" id="PTHR43037">
    <property type="entry name" value="UNNAMED PRODUCT-RELATED"/>
    <property type="match status" value="1"/>
</dbReference>
<dbReference type="SUPFAM" id="SSF53474">
    <property type="entry name" value="alpha/beta-Hydrolases"/>
    <property type="match status" value="1"/>
</dbReference>
<dbReference type="InterPro" id="IPR000801">
    <property type="entry name" value="Esterase-like"/>
</dbReference>
<dbReference type="RefSeq" id="WP_293287492.1">
    <property type="nucleotide sequence ID" value="NZ_CP157804.1"/>
</dbReference>
<gene>
    <name evidence="3" type="ORF">ABNE31_08700</name>
</gene>
<evidence type="ECO:0000256" key="2">
    <source>
        <dbReference type="SAM" id="SignalP"/>
    </source>
</evidence>
<sequence>MTRQLSFLTVLLACNLVAAQWQSKYEAKMHIDGNDTLRYRIMYPKEFKEDGNYPVVLFLHGAGERGNDNERQLTHGARLFATDYLQERYPAIIIFPQCPTDSYWAHVDVDRSSYPIHLDFKYGEGPTKPLEMVMDLLDATISEPYTNQEQVYLMGLSMGGMGTFELLSRKPNTFAAAVPICGGGDPESVSMYAQTIPLWVFHGAQDNVVNPLQSMEMVSALLNSGAHPRFTLYDFANHNSWDPAFAEPDLLPWLFSNRKTTTTATQNK</sequence>
<protein>
    <submittedName>
        <fullName evidence="3">Prolyl oligopeptidase family serine peptidase</fullName>
    </submittedName>
</protein>
<reference evidence="3" key="1">
    <citation type="submission" date="2024-05" db="EMBL/GenBank/DDBJ databases">
        <title>Draft Genome Sequences of Flagellimonas sp. MMG031 and Marinobacter sp. MMG032 Isolated from the dinoflagellate Symbiodinium pilosum.</title>
        <authorList>
            <person name="Shikuma N.J."/>
            <person name="Farrell M.V."/>
        </authorList>
    </citation>
    <scope>NUCLEOTIDE SEQUENCE</scope>
    <source>
        <strain evidence="3">MMG031</strain>
    </source>
</reference>
<name>A0AAU7MTC4_9FLAO</name>
<dbReference type="EMBL" id="CP157804">
    <property type="protein sequence ID" value="XBQ21680.1"/>
    <property type="molecule type" value="Genomic_DNA"/>
</dbReference>
<dbReference type="AlphaFoldDB" id="A0AAU7MTC4"/>
<accession>A0AAU7MTC4</accession>
<evidence type="ECO:0000256" key="1">
    <source>
        <dbReference type="ARBA" id="ARBA00022729"/>
    </source>
</evidence>
<dbReference type="KEGG" id="fld:ABNE31_08700"/>
<dbReference type="Gene3D" id="3.40.50.1820">
    <property type="entry name" value="alpha/beta hydrolase"/>
    <property type="match status" value="1"/>
</dbReference>
<keyword evidence="1 2" id="KW-0732">Signal</keyword>
<dbReference type="InterPro" id="IPR029058">
    <property type="entry name" value="AB_hydrolase_fold"/>
</dbReference>
<dbReference type="Pfam" id="PF00756">
    <property type="entry name" value="Esterase"/>
    <property type="match status" value="1"/>
</dbReference>
<evidence type="ECO:0000313" key="3">
    <source>
        <dbReference type="EMBL" id="XBQ21680.1"/>
    </source>
</evidence>
<dbReference type="PANTHER" id="PTHR43037:SF1">
    <property type="entry name" value="BLL1128 PROTEIN"/>
    <property type="match status" value="1"/>
</dbReference>